<gene>
    <name evidence="2" type="ORF">HNR12_001359</name>
</gene>
<sequence length="591" mass="64574">MSELHRIAEVIADHCGHTKVKSHRLAWKWTVQQAAEAARRLAEQHPDRYRGAAVAERSWKSWEAGERPNATYQDLLCRLFHTGPVALGFAVDYAPRPWRGEELLPLVAAPRHRSAGSMVFPERACGDFVASPPPATATGEVRDTVRVGKENRMGTSARSALRRRREELGLSQEAAAHAARVDRSTWHRWETGKATPIPQQRKRMAAVLDVSLSELTALLRLDAASGDDRQVTISAVEHSGRSPSPAVSLKEEVERAVQDRRRFLALTGTVLAASITGAGSYSFTSQTFSPAAAPGVGVLAWLEEEVPRLRRMDDQVAGEALRQVVLGELRIAVDLLGESRGEEYERRTLTVVSHLAQLGGWISFDEGWNAAAQSLFTTSLKAAHWANDTGLVCNALAAMAFQSALTGHPADGAQLAEAGAQQAAHQPPRIRALLASRKARAYALSGDRADCERSLNEAEDHFQRSDSDDSTPEWIYYLDESELHAQAGACWLDLGRPRRALDALESALHHQDPAYVRDGAIYRIRTARAHIGLGDLDHGSAALAEAAALARRARATRPLADLEDVRVGLNTKDPGVRALNEQIRALTDSEQ</sequence>
<reference evidence="2 3" key="1">
    <citation type="submission" date="2020-07" db="EMBL/GenBank/DDBJ databases">
        <title>Sequencing the genomes of 1000 actinobacteria strains.</title>
        <authorList>
            <person name="Klenk H.-P."/>
        </authorList>
    </citation>
    <scope>NUCLEOTIDE SEQUENCE [LARGE SCALE GENOMIC DNA]</scope>
    <source>
        <strain evidence="2 3">DSM 45927</strain>
    </source>
</reference>
<dbReference type="PROSITE" id="PS50943">
    <property type="entry name" value="HTH_CROC1"/>
    <property type="match status" value="1"/>
</dbReference>
<dbReference type="Gene3D" id="1.10.260.40">
    <property type="entry name" value="lambda repressor-like DNA-binding domains"/>
    <property type="match status" value="1"/>
</dbReference>
<dbReference type="GO" id="GO:0003677">
    <property type="term" value="F:DNA binding"/>
    <property type="evidence" value="ECO:0007669"/>
    <property type="project" value="InterPro"/>
</dbReference>
<dbReference type="EMBL" id="JACCFO010000001">
    <property type="protein sequence ID" value="NYI95082.1"/>
    <property type="molecule type" value="Genomic_DNA"/>
</dbReference>
<name>A0A853BKM5_9ACTN</name>
<dbReference type="InterPro" id="IPR011990">
    <property type="entry name" value="TPR-like_helical_dom_sf"/>
</dbReference>
<keyword evidence="3" id="KW-1185">Reference proteome</keyword>
<comment type="caution">
    <text evidence="2">The sequence shown here is derived from an EMBL/GenBank/DDBJ whole genome shotgun (WGS) entry which is preliminary data.</text>
</comment>
<dbReference type="InterPro" id="IPR010982">
    <property type="entry name" value="Lambda_DNA-bd_dom_sf"/>
</dbReference>
<evidence type="ECO:0000259" key="1">
    <source>
        <dbReference type="PROSITE" id="PS50943"/>
    </source>
</evidence>
<dbReference type="SUPFAM" id="SSF47413">
    <property type="entry name" value="lambda repressor-like DNA-binding domains"/>
    <property type="match status" value="1"/>
</dbReference>
<dbReference type="AlphaFoldDB" id="A0A853BKM5"/>
<protein>
    <submittedName>
        <fullName evidence="2">Transcriptional regulator with XRE-family HTH domain</fullName>
    </submittedName>
</protein>
<dbReference type="CDD" id="cd00093">
    <property type="entry name" value="HTH_XRE"/>
    <property type="match status" value="1"/>
</dbReference>
<dbReference type="InterPro" id="IPR001387">
    <property type="entry name" value="Cro/C1-type_HTH"/>
</dbReference>
<dbReference type="Gene3D" id="1.25.40.10">
    <property type="entry name" value="Tetratricopeptide repeat domain"/>
    <property type="match status" value="1"/>
</dbReference>
<accession>A0A853BKM5</accession>
<dbReference type="RefSeq" id="WP_179766673.1">
    <property type="nucleotide sequence ID" value="NZ_JACCFO010000001.1"/>
</dbReference>
<dbReference type="Proteomes" id="UP000575985">
    <property type="component" value="Unassembled WGS sequence"/>
</dbReference>
<dbReference type="Pfam" id="PF13560">
    <property type="entry name" value="HTH_31"/>
    <property type="match status" value="1"/>
</dbReference>
<dbReference type="SUPFAM" id="SSF48452">
    <property type="entry name" value="TPR-like"/>
    <property type="match status" value="1"/>
</dbReference>
<evidence type="ECO:0000313" key="2">
    <source>
        <dbReference type="EMBL" id="NYI95082.1"/>
    </source>
</evidence>
<proteinExistence type="predicted"/>
<feature type="domain" description="HTH cro/C1-type" evidence="1">
    <location>
        <begin position="161"/>
        <end position="215"/>
    </location>
</feature>
<organism evidence="2 3">
    <name type="scientific">Streptomonospora nanhaiensis</name>
    <dbReference type="NCBI Taxonomy" id="1323731"/>
    <lineage>
        <taxon>Bacteria</taxon>
        <taxon>Bacillati</taxon>
        <taxon>Actinomycetota</taxon>
        <taxon>Actinomycetes</taxon>
        <taxon>Streptosporangiales</taxon>
        <taxon>Nocardiopsidaceae</taxon>
        <taxon>Streptomonospora</taxon>
    </lineage>
</organism>
<dbReference type="SMART" id="SM00530">
    <property type="entry name" value="HTH_XRE"/>
    <property type="match status" value="1"/>
</dbReference>
<evidence type="ECO:0000313" key="3">
    <source>
        <dbReference type="Proteomes" id="UP000575985"/>
    </source>
</evidence>